<keyword evidence="1" id="KW-0732">Signal</keyword>
<dbReference type="PANTHER" id="PTHR30032:SF4">
    <property type="entry name" value="AMIDASE ENHANCER"/>
    <property type="match status" value="1"/>
</dbReference>
<reference evidence="3 4" key="1">
    <citation type="submission" date="2024-09" db="EMBL/GenBank/DDBJ databases">
        <authorList>
            <person name="Sun Q."/>
            <person name="Mori K."/>
        </authorList>
    </citation>
    <scope>NUCLEOTIDE SEQUENCE [LARGE SCALE GENOMIC DNA]</scope>
    <source>
        <strain evidence="3 4">CGMCC 1.9126</strain>
    </source>
</reference>
<accession>A0ABV6KX19</accession>
<dbReference type="EMBL" id="JBHLUU010000125">
    <property type="protein sequence ID" value="MFC0477876.1"/>
    <property type="molecule type" value="Genomic_DNA"/>
</dbReference>
<protein>
    <submittedName>
        <fullName evidence="3">SpoIID/LytB domain-containing protein</fullName>
    </submittedName>
</protein>
<gene>
    <name evidence="3" type="ORF">ACFFHF_22060</name>
</gene>
<dbReference type="PANTHER" id="PTHR30032">
    <property type="entry name" value="N-ACETYLMURAMOYL-L-ALANINE AMIDASE-RELATED"/>
    <property type="match status" value="1"/>
</dbReference>
<dbReference type="InterPro" id="IPR013693">
    <property type="entry name" value="SpoIID/LytB_N"/>
</dbReference>
<feature type="chain" id="PRO_5047380712" evidence="1">
    <location>
        <begin position="26"/>
        <end position="456"/>
    </location>
</feature>
<dbReference type="NCBIfam" id="TIGR02669">
    <property type="entry name" value="SpoIID_LytB"/>
    <property type="match status" value="1"/>
</dbReference>
<organism evidence="3 4">
    <name type="scientific">Robertmurraya beringensis</name>
    <dbReference type="NCBI Taxonomy" id="641660"/>
    <lineage>
        <taxon>Bacteria</taxon>
        <taxon>Bacillati</taxon>
        <taxon>Bacillota</taxon>
        <taxon>Bacilli</taxon>
        <taxon>Bacillales</taxon>
        <taxon>Bacillaceae</taxon>
        <taxon>Robertmurraya</taxon>
    </lineage>
</organism>
<feature type="domain" description="Sporulation stage II protein D amidase enhancer LytB N-terminal" evidence="2">
    <location>
        <begin position="128"/>
        <end position="209"/>
    </location>
</feature>
<dbReference type="Pfam" id="PF08486">
    <property type="entry name" value="SpoIID"/>
    <property type="match status" value="1"/>
</dbReference>
<evidence type="ECO:0000313" key="4">
    <source>
        <dbReference type="Proteomes" id="UP001589738"/>
    </source>
</evidence>
<dbReference type="Proteomes" id="UP001589738">
    <property type="component" value="Unassembled WGS sequence"/>
</dbReference>
<name>A0ABV6KX19_9BACI</name>
<proteinExistence type="predicted"/>
<keyword evidence="4" id="KW-1185">Reference proteome</keyword>
<evidence type="ECO:0000256" key="1">
    <source>
        <dbReference type="SAM" id="SignalP"/>
    </source>
</evidence>
<sequence>MKKLILLVTSFILLMAISQPKFSKAAEIVNYPNEVNVSVQLASTLTMTLNGDYQLLNKDTSAVTDIPKGTILTVKKGTSGVNVTYTNFNQNSVAGFDVQEKVSTSTSLTKLSNGKTYRGSFWLRANGSQVQVSNVLDMEDYLKGVVPSEMPASWPKEALKAQAIAARSYAANSMKLSDTAASQVYGGYSAEDSRTNTAINETEGLTVKYGTKTIQTFFFSTSGGRTANVSDVWNSSQSNFPYLVSVEDPYENVVCPNNTACSYPYSKSSFVNWTETFTADQLLTSFGITDKTAKITDLVLGTIGQNGEVKSVTLKTTAGDKTISGNELNVRKAFPIQNDAVYNSLYSNWFTAKLNGSTGVVSVQTSSGTQQVSDLKGQAVQTASGQIVLSDSNVSIQTSSGVISNTATGITSVTLTGKGWGHRVGMSQYGARGFALMGYTAEQILTHYFKGTTVSK</sequence>
<comment type="caution">
    <text evidence="3">The sequence shown here is derived from an EMBL/GenBank/DDBJ whole genome shotgun (WGS) entry which is preliminary data.</text>
</comment>
<dbReference type="RefSeq" id="WP_377059063.1">
    <property type="nucleotide sequence ID" value="NZ_JBHLUU010000125.1"/>
</dbReference>
<feature type="signal peptide" evidence="1">
    <location>
        <begin position="1"/>
        <end position="25"/>
    </location>
</feature>
<dbReference type="InterPro" id="IPR051922">
    <property type="entry name" value="Bact_Sporulation_Assoc"/>
</dbReference>
<dbReference type="InterPro" id="IPR013486">
    <property type="entry name" value="SpoIID/LytB"/>
</dbReference>
<evidence type="ECO:0000313" key="3">
    <source>
        <dbReference type="EMBL" id="MFC0477876.1"/>
    </source>
</evidence>
<evidence type="ECO:0000259" key="2">
    <source>
        <dbReference type="Pfam" id="PF08486"/>
    </source>
</evidence>